<dbReference type="Pfam" id="PF05930">
    <property type="entry name" value="Phage_AlpA"/>
    <property type="match status" value="1"/>
</dbReference>
<accession>A0A7W4FCK1</accession>
<reference evidence="1 2" key="1">
    <citation type="submission" date="2020-04" db="EMBL/GenBank/DDBJ databases">
        <title>Description of novel Gluconacetobacter.</title>
        <authorList>
            <person name="Sombolestani A."/>
        </authorList>
    </citation>
    <scope>NUCLEOTIDE SEQUENCE [LARGE SCALE GENOMIC DNA]</scope>
    <source>
        <strain evidence="1 2">LMG 7603</strain>
    </source>
</reference>
<name>A0A7W4FCK1_GLUDI</name>
<dbReference type="AlphaFoldDB" id="A0A7W4FCK1"/>
<evidence type="ECO:0000313" key="2">
    <source>
        <dbReference type="Proteomes" id="UP000550787"/>
    </source>
</evidence>
<protein>
    <submittedName>
        <fullName evidence="1">AlpA family phage regulatory protein</fullName>
    </submittedName>
</protein>
<dbReference type="EMBL" id="JABEQG010000003">
    <property type="protein sequence ID" value="MBB2155290.1"/>
    <property type="molecule type" value="Genomic_DNA"/>
</dbReference>
<sequence>MARPSVTEYPPRLMRAEEAARYVAMSPSSFREQVRLRKLPQPVPMPSRNAVWDRHDLDEWVESRREANEWDE</sequence>
<dbReference type="InterPro" id="IPR010260">
    <property type="entry name" value="AlpA"/>
</dbReference>
<evidence type="ECO:0000313" key="1">
    <source>
        <dbReference type="EMBL" id="MBB2155290.1"/>
    </source>
</evidence>
<organism evidence="1 2">
    <name type="scientific">Gluconacetobacter diazotrophicus</name>
    <name type="common">Acetobacter diazotrophicus</name>
    <dbReference type="NCBI Taxonomy" id="33996"/>
    <lineage>
        <taxon>Bacteria</taxon>
        <taxon>Pseudomonadati</taxon>
        <taxon>Pseudomonadota</taxon>
        <taxon>Alphaproteobacteria</taxon>
        <taxon>Acetobacterales</taxon>
        <taxon>Acetobacteraceae</taxon>
        <taxon>Gluconacetobacter</taxon>
    </lineage>
</organism>
<gene>
    <name evidence="1" type="ORF">HLH33_03025</name>
</gene>
<comment type="caution">
    <text evidence="1">The sequence shown here is derived from an EMBL/GenBank/DDBJ whole genome shotgun (WGS) entry which is preliminary data.</text>
</comment>
<proteinExistence type="predicted"/>
<dbReference type="Proteomes" id="UP000550787">
    <property type="component" value="Unassembled WGS sequence"/>
</dbReference>